<protein>
    <submittedName>
        <fullName evidence="8">Precorrin-6x reductase</fullName>
    </submittedName>
</protein>
<dbReference type="InterPro" id="IPR003723">
    <property type="entry name" value="Precorrin-6x_reduct"/>
</dbReference>
<dbReference type="InterPro" id="IPR020596">
    <property type="entry name" value="rRNA_Ade_Mease_Trfase_CS"/>
</dbReference>
<dbReference type="GO" id="GO:0000179">
    <property type="term" value="F:rRNA (adenine-N6,N6-)-dimethyltransferase activity"/>
    <property type="evidence" value="ECO:0007669"/>
    <property type="project" value="InterPro"/>
</dbReference>
<evidence type="ECO:0000256" key="4">
    <source>
        <dbReference type="ARBA" id="ARBA00022679"/>
    </source>
</evidence>
<dbReference type="InterPro" id="IPR000878">
    <property type="entry name" value="4pyrrol_Mease"/>
</dbReference>
<dbReference type="InterPro" id="IPR029063">
    <property type="entry name" value="SAM-dependent_MTases_sf"/>
</dbReference>
<dbReference type="NCBIfam" id="TIGR00715">
    <property type="entry name" value="precor6x_red"/>
    <property type="match status" value="1"/>
</dbReference>
<evidence type="ECO:0000256" key="2">
    <source>
        <dbReference type="ARBA" id="ARBA00022573"/>
    </source>
</evidence>
<dbReference type="Gene3D" id="3.40.50.150">
    <property type="entry name" value="Vaccinia Virus protein VP39"/>
    <property type="match status" value="1"/>
</dbReference>
<dbReference type="GeneID" id="86941795"/>
<dbReference type="InterPro" id="IPR035996">
    <property type="entry name" value="4pyrrol_Methylase_sf"/>
</dbReference>
<dbReference type="SUPFAM" id="SSF53790">
    <property type="entry name" value="Tetrapyrrole methylase"/>
    <property type="match status" value="1"/>
</dbReference>
<dbReference type="GO" id="GO:0009236">
    <property type="term" value="P:cobalamin biosynthetic process"/>
    <property type="evidence" value="ECO:0007669"/>
    <property type="project" value="UniProtKB-KW"/>
</dbReference>
<dbReference type="PROSITE" id="PS51014">
    <property type="entry name" value="COBK_CBIJ"/>
    <property type="match status" value="1"/>
</dbReference>
<organism evidence="8 9">
    <name type="scientific">Stomatobaculum longum</name>
    <dbReference type="NCBI Taxonomy" id="796942"/>
    <lineage>
        <taxon>Bacteria</taxon>
        <taxon>Bacillati</taxon>
        <taxon>Bacillota</taxon>
        <taxon>Clostridia</taxon>
        <taxon>Lachnospirales</taxon>
        <taxon>Lachnospiraceae</taxon>
        <taxon>Stomatobaculum</taxon>
    </lineage>
</organism>
<dbReference type="CDD" id="cd11644">
    <property type="entry name" value="Precorrin-6Y-MT"/>
    <property type="match status" value="1"/>
</dbReference>
<dbReference type="InterPro" id="IPR050714">
    <property type="entry name" value="Cobalamin_biosynth_MTase"/>
</dbReference>
<evidence type="ECO:0000313" key="9">
    <source>
        <dbReference type="Proteomes" id="UP000018466"/>
    </source>
</evidence>
<keyword evidence="4" id="KW-0808">Transferase</keyword>
<dbReference type="AlphaFoldDB" id="A0AA36Y6U7"/>
<dbReference type="SUPFAM" id="SSF53335">
    <property type="entry name" value="S-adenosyl-L-methionine-dependent methyltransferases"/>
    <property type="match status" value="1"/>
</dbReference>
<feature type="region of interest" description="Disordered" evidence="6">
    <location>
        <begin position="273"/>
        <end position="319"/>
    </location>
</feature>
<dbReference type="Proteomes" id="UP000018466">
    <property type="component" value="Unassembled WGS sequence"/>
</dbReference>
<evidence type="ECO:0000256" key="6">
    <source>
        <dbReference type="SAM" id="MobiDB-lite"/>
    </source>
</evidence>
<name>A0AA36Y6U7_9FIRM</name>
<dbReference type="GO" id="GO:0008276">
    <property type="term" value="F:protein methyltransferase activity"/>
    <property type="evidence" value="ECO:0007669"/>
    <property type="project" value="InterPro"/>
</dbReference>
<comment type="caution">
    <text evidence="8">The sequence shown here is derived from an EMBL/GenBank/DDBJ whole genome shotgun (WGS) entry which is preliminary data.</text>
</comment>
<dbReference type="PANTHER" id="PTHR43182:SF1">
    <property type="entry name" value="COBALT-PRECORRIN-7 C(5)-METHYLTRANSFERASE"/>
    <property type="match status" value="1"/>
</dbReference>
<keyword evidence="5" id="KW-0949">S-adenosyl-L-methionine</keyword>
<dbReference type="NCBIfam" id="TIGR02469">
    <property type="entry name" value="CbiT"/>
    <property type="match status" value="1"/>
</dbReference>
<evidence type="ECO:0000256" key="5">
    <source>
        <dbReference type="ARBA" id="ARBA00022691"/>
    </source>
</evidence>
<evidence type="ECO:0000256" key="3">
    <source>
        <dbReference type="ARBA" id="ARBA00022603"/>
    </source>
</evidence>
<sequence>MKQDSENRVLLFGGTTEGRELALWLRDAGIPALSHVATDYGEALLREEALPAEYGRLDAAEMENLLRTGDFFAALDATHPFATEVSKNIRAAAAAAGVRYYRILRGEGSASEAEEAEEIEARLRARGCFHLFDSQQEAADWLATKVGAVFLATGSKELKAYAALPRERLTVRILPGEEALRKAAEAGIQPDHIIAMQGRSSVRLNQALLQQYGAKFLVTKQSGKPGGYLEKLRAAEELGICFVAIRRPAEREGYTLSEIKALLRAQYAACVTPERREGMQEESRTEIRKESKGEAEPKTEAEPKKETEPKTKGKAESEAEAGKKRVTIVGIGPGETSQLTFAAGQCIAEAGLMIGASRMNAVAGAFLRELGLAVPPMVASYKPEEIARLVAESRAEHIVLLCSGDTGFFSLTKKLRRALADEGLGEPVVLPGISSKSCLAARLGFSAEAVSDLRLHGKKDAVLPVLLRARRVFVILEGSAQLSELRTLAAALCRAGAGEAEFHFGVNLSLPDEILFSCSASELREGALEAEFAALPPHALLCLYLALPDSCKARPLAPGIPDDCFLREKTPLTKRQIRAAAISLLGVQEDSICYDIGSGTGGMTAELAMAAPRGIVYAVECDAAAFSLTGKNMERFALSQVEQVFGHAPEALRDLPAPDCVFVGGSTGKIGEIFGTVFAKNPAARVVATAVSLETVSELSSLSAAYESVGYRTQCLQLSAAETKKMGRYHLLFGQNPTLLFLIEGDGTCKD</sequence>
<dbReference type="InterPro" id="IPR014008">
    <property type="entry name" value="Cbl_synth_MTase_CbiT"/>
</dbReference>
<dbReference type="RefSeq" id="WP_009532219.1">
    <property type="nucleotide sequence ID" value="NZ_JH590861.1"/>
</dbReference>
<evidence type="ECO:0000259" key="7">
    <source>
        <dbReference type="Pfam" id="PF00590"/>
    </source>
</evidence>
<dbReference type="InterPro" id="IPR014777">
    <property type="entry name" value="4pyrrole_Mease_sub1"/>
</dbReference>
<gene>
    <name evidence="8" type="ORF">HMPREF9623_00385</name>
</gene>
<evidence type="ECO:0000256" key="1">
    <source>
        <dbReference type="ARBA" id="ARBA00004953"/>
    </source>
</evidence>
<dbReference type="Gene3D" id="3.40.1010.10">
    <property type="entry name" value="Cobalt-precorrin-4 Transmethylase, Domain 1"/>
    <property type="match status" value="1"/>
</dbReference>
<accession>A0AA36Y6U7</accession>
<keyword evidence="2" id="KW-0169">Cobalamin biosynthesis</keyword>
<feature type="domain" description="Tetrapyrrole methylase" evidence="7">
    <location>
        <begin position="325"/>
        <end position="523"/>
    </location>
</feature>
<dbReference type="Pfam" id="PF00590">
    <property type="entry name" value="TP_methylase"/>
    <property type="match status" value="1"/>
</dbReference>
<keyword evidence="3" id="KW-0489">Methyltransferase</keyword>
<dbReference type="Pfam" id="PF02571">
    <property type="entry name" value="CbiJ"/>
    <property type="match status" value="1"/>
</dbReference>
<evidence type="ECO:0000313" key="8">
    <source>
        <dbReference type="EMBL" id="EHO18201.1"/>
    </source>
</evidence>
<dbReference type="EMBL" id="AGEL01000003">
    <property type="protein sequence ID" value="EHO18201.1"/>
    <property type="molecule type" value="Genomic_DNA"/>
</dbReference>
<reference evidence="8 9" key="1">
    <citation type="submission" date="2011-10" db="EMBL/GenBank/DDBJ databases">
        <title>The Genome Sequence of Lachnospiraceae bacterium ACC2.</title>
        <authorList>
            <consortium name="The Broad Institute Genome Sequencing Platform"/>
            <person name="Earl A."/>
            <person name="Ward D."/>
            <person name="Feldgarden M."/>
            <person name="Gevers D."/>
            <person name="Sizova M."/>
            <person name="Hazen A."/>
            <person name="Epstein S."/>
            <person name="Young S.K."/>
            <person name="Zeng Q."/>
            <person name="Gargeya S."/>
            <person name="Fitzgerald M."/>
            <person name="Haas B."/>
            <person name="Abouelleil A."/>
            <person name="Alvarado L."/>
            <person name="Arachchi H.M."/>
            <person name="Berlin A."/>
            <person name="Brown A."/>
            <person name="Chapman S.B."/>
            <person name="Chen Z."/>
            <person name="Dunbar C."/>
            <person name="Freedman E."/>
            <person name="Gearin G."/>
            <person name="Goldberg J."/>
            <person name="Griggs A."/>
            <person name="Gujja S."/>
            <person name="Heiman D."/>
            <person name="Howarth C."/>
            <person name="Larson L."/>
            <person name="Lui A."/>
            <person name="MacDonald P.J.P."/>
            <person name="Montmayeur A."/>
            <person name="Murphy C."/>
            <person name="Neiman D."/>
            <person name="Pearson M."/>
            <person name="Priest M."/>
            <person name="Roberts A."/>
            <person name="Saif S."/>
            <person name="Shea T."/>
            <person name="Shenoy N."/>
            <person name="Sisk P."/>
            <person name="Stolte C."/>
            <person name="Sykes S."/>
            <person name="Wortman J."/>
            <person name="Nusbaum C."/>
            <person name="Birren B."/>
        </authorList>
    </citation>
    <scope>NUCLEOTIDE SEQUENCE [LARGE SCALE GENOMIC DNA]</scope>
    <source>
        <strain evidence="8 9">ACC2</strain>
    </source>
</reference>
<dbReference type="PROSITE" id="PS01131">
    <property type="entry name" value="RRNA_A_DIMETH"/>
    <property type="match status" value="1"/>
</dbReference>
<proteinExistence type="predicted"/>
<dbReference type="PANTHER" id="PTHR43182">
    <property type="entry name" value="COBALT-PRECORRIN-6B C(15)-METHYLTRANSFERASE (DECARBOXYLATING)"/>
    <property type="match status" value="1"/>
</dbReference>
<keyword evidence="9" id="KW-1185">Reference proteome</keyword>
<dbReference type="InterPro" id="IPR012818">
    <property type="entry name" value="CbiE"/>
</dbReference>
<comment type="pathway">
    <text evidence="1">Cofactor biosynthesis; adenosylcobalamin biosynthesis.</text>
</comment>
<dbReference type="GO" id="GO:0016994">
    <property type="term" value="F:precorrin-6A reductase activity"/>
    <property type="evidence" value="ECO:0007669"/>
    <property type="project" value="InterPro"/>
</dbReference>